<evidence type="ECO:0000313" key="28">
    <source>
        <dbReference type="Proteomes" id="UP000288716"/>
    </source>
</evidence>
<comment type="caution">
    <text evidence="27">The sequence shown here is derived from an EMBL/GenBank/DDBJ whole genome shotgun (WGS) entry which is preliminary data.</text>
</comment>
<evidence type="ECO:0000256" key="11">
    <source>
        <dbReference type="ARBA" id="ARBA00022741"/>
    </source>
</evidence>
<dbReference type="OrthoDB" id="205248at2759"/>
<dbReference type="GO" id="GO:0046872">
    <property type="term" value="F:metal ion binding"/>
    <property type="evidence" value="ECO:0007669"/>
    <property type="project" value="UniProtKB-KW"/>
</dbReference>
<dbReference type="FunFam" id="1.10.510.10:FF:000232">
    <property type="entry name" value="Serine/threonine-protein kinase RIO1"/>
    <property type="match status" value="1"/>
</dbReference>
<feature type="binding site" evidence="24">
    <location>
        <position position="287"/>
    </location>
    <ligand>
        <name>Mg(2+)</name>
        <dbReference type="ChEBI" id="CHEBI:18420"/>
    </ligand>
</feature>
<evidence type="ECO:0000256" key="22">
    <source>
        <dbReference type="PIRSR" id="PIRSR038147-1"/>
    </source>
</evidence>
<feature type="binding site" evidence="24">
    <location>
        <position position="299"/>
    </location>
    <ligand>
        <name>Mg(2+)</name>
        <dbReference type="ChEBI" id="CHEBI:18420"/>
    </ligand>
</feature>
<dbReference type="Gene3D" id="1.10.510.10">
    <property type="entry name" value="Transferase(Phosphotransferase) domain 1"/>
    <property type="match status" value="1"/>
</dbReference>
<dbReference type="EC" id="2.7.11.1" evidence="4 21"/>
<evidence type="ECO:0000256" key="4">
    <source>
        <dbReference type="ARBA" id="ARBA00012513"/>
    </source>
</evidence>
<evidence type="ECO:0000256" key="16">
    <source>
        <dbReference type="ARBA" id="ARBA00047899"/>
    </source>
</evidence>
<dbReference type="GO" id="GO:0005737">
    <property type="term" value="C:cytoplasm"/>
    <property type="evidence" value="ECO:0007669"/>
    <property type="project" value="UniProtKB-SubCell"/>
</dbReference>
<organism evidence="27 28">
    <name type="scientific">Leptotrombidium deliense</name>
    <dbReference type="NCBI Taxonomy" id="299467"/>
    <lineage>
        <taxon>Eukaryota</taxon>
        <taxon>Metazoa</taxon>
        <taxon>Ecdysozoa</taxon>
        <taxon>Arthropoda</taxon>
        <taxon>Chelicerata</taxon>
        <taxon>Arachnida</taxon>
        <taxon>Acari</taxon>
        <taxon>Acariformes</taxon>
        <taxon>Trombidiformes</taxon>
        <taxon>Prostigmata</taxon>
        <taxon>Anystina</taxon>
        <taxon>Parasitengona</taxon>
        <taxon>Trombiculoidea</taxon>
        <taxon>Trombiculidae</taxon>
        <taxon>Leptotrombidium</taxon>
    </lineage>
</organism>
<evidence type="ECO:0000256" key="9">
    <source>
        <dbReference type="ARBA" id="ARBA00022679"/>
    </source>
</evidence>
<evidence type="ECO:0000256" key="20">
    <source>
        <dbReference type="ARBA" id="ARBA00063876"/>
    </source>
</evidence>
<dbReference type="GO" id="GO:0106310">
    <property type="term" value="F:protein serine kinase activity"/>
    <property type="evidence" value="ECO:0007669"/>
    <property type="project" value="RHEA"/>
</dbReference>
<evidence type="ECO:0000256" key="19">
    <source>
        <dbReference type="ARBA" id="ARBA00057025"/>
    </source>
</evidence>
<comment type="catalytic activity">
    <reaction evidence="16 21">
        <text>L-threonyl-[protein] + ATP = O-phospho-L-threonyl-[protein] + ADP + H(+)</text>
        <dbReference type="Rhea" id="RHEA:46608"/>
        <dbReference type="Rhea" id="RHEA-COMP:11060"/>
        <dbReference type="Rhea" id="RHEA-COMP:11605"/>
        <dbReference type="ChEBI" id="CHEBI:15378"/>
        <dbReference type="ChEBI" id="CHEBI:30013"/>
        <dbReference type="ChEBI" id="CHEBI:30616"/>
        <dbReference type="ChEBI" id="CHEBI:61977"/>
        <dbReference type="ChEBI" id="CHEBI:456216"/>
        <dbReference type="EC" id="2.7.11.1"/>
    </reaction>
</comment>
<evidence type="ECO:0000256" key="17">
    <source>
        <dbReference type="ARBA" id="ARBA00048679"/>
    </source>
</evidence>
<name>A0A443SLQ1_9ACAR</name>
<dbReference type="Proteomes" id="UP000288716">
    <property type="component" value="Unassembled WGS sequence"/>
</dbReference>
<keyword evidence="14 21" id="KW-0067">ATP-binding</keyword>
<evidence type="ECO:0000256" key="5">
    <source>
        <dbReference type="ARBA" id="ARBA00016038"/>
    </source>
</evidence>
<keyword evidence="15" id="KW-0460">Magnesium</keyword>
<evidence type="ECO:0000259" key="26">
    <source>
        <dbReference type="SMART" id="SM00090"/>
    </source>
</evidence>
<dbReference type="SUPFAM" id="SSF56112">
    <property type="entry name" value="Protein kinase-like (PK-like)"/>
    <property type="match status" value="1"/>
</dbReference>
<dbReference type="InterPro" id="IPR018934">
    <property type="entry name" value="RIO_dom"/>
</dbReference>
<dbReference type="PANTHER" id="PTHR45723">
    <property type="entry name" value="SERINE/THREONINE-PROTEIN KINASE RIO1"/>
    <property type="match status" value="1"/>
</dbReference>
<protein>
    <recommendedName>
        <fullName evidence="5 21">Serine/threonine-protein kinase RIO1</fullName>
        <ecNumber evidence="4 21">2.7.11.1</ecNumber>
    </recommendedName>
</protein>
<feature type="active site" description="4-aspartylphosphate intermediate" evidence="22">
    <location>
        <position position="299"/>
    </location>
</feature>
<comment type="function">
    <text evidence="19">Involved in the final steps of cytoplasmic maturation of the 40S ribosomal subunit. Involved in processing of 18S-E pre-rRNA to the mature 18S rRNA. Required for the recycling of NOB1 and PNO1 from the late 40S precursor. The association with the very late 40S subunit intermediate may involve a translation-like checkpoint point cycle preceeding the binding to the 60S ribosomal subunit. Despite the protein kinase domain is proposed to act predominantly as an ATPase. The catalytic activity regulates its dynamic association with the 40S subunit. In addition to its role in ribosomal biogenesis acts as an adapter protein by recruiting NCL/nucleolin the to PRMT5 complex for its symmetrical methylation.</text>
</comment>
<keyword evidence="7" id="KW-0690">Ribosome biogenesis</keyword>
<dbReference type="GO" id="GO:0042254">
    <property type="term" value="P:ribosome biogenesis"/>
    <property type="evidence" value="ECO:0007669"/>
    <property type="project" value="UniProtKB-KW"/>
</dbReference>
<dbReference type="VEuPathDB" id="VectorBase:LDEU003586"/>
<evidence type="ECO:0000256" key="15">
    <source>
        <dbReference type="ARBA" id="ARBA00022842"/>
    </source>
</evidence>
<dbReference type="InterPro" id="IPR017407">
    <property type="entry name" value="Ser/Thr_kinase_Rio1"/>
</dbReference>
<evidence type="ECO:0000256" key="8">
    <source>
        <dbReference type="ARBA" id="ARBA00022527"/>
    </source>
</evidence>
<comment type="similarity">
    <text evidence="3 21">Belongs to the protein kinase superfamily. RIO-type Ser/Thr kinase family.</text>
</comment>
<keyword evidence="13" id="KW-0378">Hydrolase</keyword>
<keyword evidence="11 21" id="KW-0547">Nucleotide-binding</keyword>
<evidence type="ECO:0000256" key="1">
    <source>
        <dbReference type="ARBA" id="ARBA00001946"/>
    </source>
</evidence>
<keyword evidence="8 21" id="KW-0723">Serine/threonine-protein kinase</keyword>
<comment type="catalytic activity">
    <reaction evidence="17 21">
        <text>L-seryl-[protein] + ATP = O-phospho-L-seryl-[protein] + ADP + H(+)</text>
        <dbReference type="Rhea" id="RHEA:17989"/>
        <dbReference type="Rhea" id="RHEA-COMP:9863"/>
        <dbReference type="Rhea" id="RHEA-COMP:11604"/>
        <dbReference type="ChEBI" id="CHEBI:15378"/>
        <dbReference type="ChEBI" id="CHEBI:29999"/>
        <dbReference type="ChEBI" id="CHEBI:30616"/>
        <dbReference type="ChEBI" id="CHEBI:83421"/>
        <dbReference type="ChEBI" id="CHEBI:456216"/>
        <dbReference type="EC" id="2.7.11.1"/>
    </reaction>
</comment>
<feature type="compositionally biased region" description="Basic and acidic residues" evidence="25">
    <location>
        <begin position="480"/>
        <end position="492"/>
    </location>
</feature>
<evidence type="ECO:0000256" key="12">
    <source>
        <dbReference type="ARBA" id="ARBA00022777"/>
    </source>
</evidence>
<dbReference type="InterPro" id="IPR018935">
    <property type="entry name" value="RIO_kinase_CS"/>
</dbReference>
<reference evidence="27 28" key="1">
    <citation type="journal article" date="2018" name="Gigascience">
        <title>Genomes of trombidid mites reveal novel predicted allergens and laterally-transferred genes associated with secondary metabolism.</title>
        <authorList>
            <person name="Dong X."/>
            <person name="Chaisiri K."/>
            <person name="Xia D."/>
            <person name="Armstrong S.D."/>
            <person name="Fang Y."/>
            <person name="Donnelly M.J."/>
            <person name="Kadowaki T."/>
            <person name="McGarry J.W."/>
            <person name="Darby A.C."/>
            <person name="Makepeace B.L."/>
        </authorList>
    </citation>
    <scope>NUCLEOTIDE SEQUENCE [LARGE SCALE GENOMIC DNA]</scope>
    <source>
        <strain evidence="27">UoL-UT</strain>
    </source>
</reference>
<evidence type="ECO:0000256" key="14">
    <source>
        <dbReference type="ARBA" id="ARBA00022840"/>
    </source>
</evidence>
<evidence type="ECO:0000256" key="13">
    <source>
        <dbReference type="ARBA" id="ARBA00022801"/>
    </source>
</evidence>
<feature type="domain" description="RIO kinase" evidence="26">
    <location>
        <begin position="109"/>
        <end position="345"/>
    </location>
</feature>
<dbReference type="InterPro" id="IPR000687">
    <property type="entry name" value="RIO_kinase"/>
</dbReference>
<feature type="compositionally biased region" description="Basic residues" evidence="25">
    <location>
        <begin position="493"/>
        <end position="510"/>
    </location>
</feature>
<evidence type="ECO:0000256" key="18">
    <source>
        <dbReference type="ARBA" id="ARBA00049360"/>
    </source>
</evidence>
<evidence type="ECO:0000256" key="24">
    <source>
        <dbReference type="PIRSR" id="PIRSR038147-3"/>
    </source>
</evidence>
<keyword evidence="10" id="KW-0479">Metal-binding</keyword>
<accession>A0A443SLQ1</accession>
<comment type="subunit">
    <text evidence="20">Associates with the precursor of the 40S ribosome subunit. Interacts (via its N-terminus) with PRMT5 (via its N-terminus). Interacts with WDR77. Found in a PRMT5 complex composed of PRMT5, WDR77 and RIOK1. Interacts (via its C-terminus) with NCL; this interaction targets NCL for PRTM5 methylation.</text>
</comment>
<dbReference type="EMBL" id="NCKV01001367">
    <property type="protein sequence ID" value="RWS28454.1"/>
    <property type="molecule type" value="Genomic_DNA"/>
</dbReference>
<dbReference type="FunFam" id="3.30.200.20:FF:000148">
    <property type="entry name" value="Serine/threonine-protein kinase RIO1"/>
    <property type="match status" value="1"/>
</dbReference>
<dbReference type="InterPro" id="IPR051272">
    <property type="entry name" value="RIO-type_Ser/Thr_kinase"/>
</dbReference>
<dbReference type="STRING" id="299467.A0A443SLQ1"/>
<dbReference type="Gene3D" id="3.30.200.20">
    <property type="entry name" value="Phosphorylase Kinase, domain 1"/>
    <property type="match status" value="1"/>
</dbReference>
<evidence type="ECO:0000256" key="21">
    <source>
        <dbReference type="PIRNR" id="PIRNR038147"/>
    </source>
</evidence>
<dbReference type="GO" id="GO:0005524">
    <property type="term" value="F:ATP binding"/>
    <property type="evidence" value="ECO:0007669"/>
    <property type="project" value="UniProtKB-KW"/>
</dbReference>
<evidence type="ECO:0000256" key="6">
    <source>
        <dbReference type="ARBA" id="ARBA00022490"/>
    </source>
</evidence>
<comment type="subcellular location">
    <subcellularLocation>
        <location evidence="2">Cytoplasm</location>
    </subcellularLocation>
</comment>
<keyword evidence="6" id="KW-0963">Cytoplasm</keyword>
<feature type="active site" description="Proton acceptor" evidence="22">
    <location>
        <position position="282"/>
    </location>
</feature>
<evidence type="ECO:0000256" key="3">
    <source>
        <dbReference type="ARBA" id="ARBA00009196"/>
    </source>
</evidence>
<gene>
    <name evidence="27" type="ORF">B4U80_05927</name>
</gene>
<evidence type="ECO:0000256" key="23">
    <source>
        <dbReference type="PIRSR" id="PIRSR038147-2"/>
    </source>
</evidence>
<dbReference type="CDD" id="cd05147">
    <property type="entry name" value="RIO1_euk"/>
    <property type="match status" value="1"/>
</dbReference>
<dbReference type="PROSITE" id="PS01245">
    <property type="entry name" value="RIO1"/>
    <property type="match status" value="1"/>
</dbReference>
<dbReference type="AlphaFoldDB" id="A0A443SLQ1"/>
<dbReference type="GO" id="GO:0004674">
    <property type="term" value="F:protein serine/threonine kinase activity"/>
    <property type="evidence" value="ECO:0007669"/>
    <property type="project" value="UniProtKB-KW"/>
</dbReference>
<sequence>MKESIAMSANSEKGKQNIHCGQNMEDKLCPQLDAACLSDDDWDEEIYEDFERDSNWSQNSQPNERFSAMYSNRINLEKYEPLSGLSHTHVNTLQANERKLFNERLRVKDKKDRATVEQVLDPRTRMILFRLINKQFIEEINGCISTGKEANVYHATCRDEKDRAIKIYKTSILTFKDRDKYVSGEYRFRHGYCRHNPRKMVRTWAEKEFRNLSRIYQSGINCPQPFLLKSHVLVMSFVGTNGVPAPLLKDVSLNESKARELYLDCILMMRRLFNDCKLVHADFSEFNLLYDNGKLCVIDVSQSVEHDHPSSLNFLRKDCVNVTDYFRKKGVLTMSVKELFDFVTDPNIDESNIDDYLKKAQEIAENRGATTNEENVFIESFIPRRLDEVVDYENDIVCAKKGEKDILYKTITALKPDLSGPCLKPSLFSNHSESSVSESDSGDQSNNSDEDSETEQSKHKSSARPRNESPDSKKQRKQAVKKEKQEKRENKVPKHVKKRKEKVMRSQKRR</sequence>
<evidence type="ECO:0000256" key="7">
    <source>
        <dbReference type="ARBA" id="ARBA00022517"/>
    </source>
</evidence>
<feature type="binding site" evidence="23">
    <location>
        <position position="166"/>
    </location>
    <ligand>
        <name>ATP</name>
        <dbReference type="ChEBI" id="CHEBI:30616"/>
    </ligand>
</feature>
<dbReference type="InterPro" id="IPR011009">
    <property type="entry name" value="Kinase-like_dom_sf"/>
</dbReference>
<dbReference type="Pfam" id="PF01163">
    <property type="entry name" value="RIO1"/>
    <property type="match status" value="1"/>
</dbReference>
<dbReference type="SMART" id="SM00090">
    <property type="entry name" value="RIO"/>
    <property type="match status" value="1"/>
</dbReference>
<keyword evidence="9 21" id="KW-0808">Transferase</keyword>
<feature type="region of interest" description="Disordered" evidence="25">
    <location>
        <begin position="429"/>
        <end position="510"/>
    </location>
</feature>
<proteinExistence type="inferred from homology"/>
<feature type="compositionally biased region" description="Low complexity" evidence="25">
    <location>
        <begin position="429"/>
        <end position="445"/>
    </location>
</feature>
<evidence type="ECO:0000256" key="10">
    <source>
        <dbReference type="ARBA" id="ARBA00022723"/>
    </source>
</evidence>
<feature type="binding site" evidence="23">
    <location>
        <position position="236"/>
    </location>
    <ligand>
        <name>ATP</name>
        <dbReference type="ChEBI" id="CHEBI:30616"/>
    </ligand>
</feature>
<keyword evidence="12 21" id="KW-0418">Kinase</keyword>
<comment type="catalytic activity">
    <reaction evidence="18">
        <text>ATP + H2O = ADP + phosphate + H(+)</text>
        <dbReference type="Rhea" id="RHEA:13065"/>
        <dbReference type="ChEBI" id="CHEBI:15377"/>
        <dbReference type="ChEBI" id="CHEBI:15378"/>
        <dbReference type="ChEBI" id="CHEBI:30616"/>
        <dbReference type="ChEBI" id="CHEBI:43474"/>
        <dbReference type="ChEBI" id="CHEBI:456216"/>
    </reaction>
</comment>
<evidence type="ECO:0000313" key="27">
    <source>
        <dbReference type="EMBL" id="RWS28454.1"/>
    </source>
</evidence>
<comment type="cofactor">
    <cofactor evidence="1 24">
        <name>Mg(2+)</name>
        <dbReference type="ChEBI" id="CHEBI:18420"/>
    </cofactor>
</comment>
<evidence type="ECO:0000256" key="25">
    <source>
        <dbReference type="SAM" id="MobiDB-lite"/>
    </source>
</evidence>
<keyword evidence="28" id="KW-1185">Reference proteome</keyword>
<evidence type="ECO:0000256" key="2">
    <source>
        <dbReference type="ARBA" id="ARBA00004496"/>
    </source>
</evidence>
<dbReference type="PIRSF" id="PIRSF038147">
    <property type="entry name" value="Ser/Thr_PK_RIO1"/>
    <property type="match status" value="1"/>
</dbReference>
<dbReference type="GO" id="GO:0016887">
    <property type="term" value="F:ATP hydrolysis activity"/>
    <property type="evidence" value="ECO:0007669"/>
    <property type="project" value="RHEA"/>
</dbReference>